<organism evidence="2 3">
    <name type="scientific">Tubulinosema ratisbonensis</name>
    <dbReference type="NCBI Taxonomy" id="291195"/>
    <lineage>
        <taxon>Eukaryota</taxon>
        <taxon>Fungi</taxon>
        <taxon>Fungi incertae sedis</taxon>
        <taxon>Microsporidia</taxon>
        <taxon>Tubulinosematoidea</taxon>
        <taxon>Tubulinosematidae</taxon>
        <taxon>Tubulinosema</taxon>
    </lineage>
</organism>
<protein>
    <submittedName>
        <fullName evidence="2">Uncharacterized protein</fullName>
    </submittedName>
</protein>
<evidence type="ECO:0000256" key="1">
    <source>
        <dbReference type="SAM" id="Phobius"/>
    </source>
</evidence>
<name>A0A437ANE3_9MICR</name>
<dbReference type="VEuPathDB" id="MicrosporidiaDB:TUBRATIS_008570"/>
<dbReference type="Proteomes" id="UP000282876">
    <property type="component" value="Unassembled WGS sequence"/>
</dbReference>
<keyword evidence="3" id="KW-1185">Reference proteome</keyword>
<keyword evidence="1" id="KW-1133">Transmembrane helix</keyword>
<evidence type="ECO:0000313" key="3">
    <source>
        <dbReference type="Proteomes" id="UP000282876"/>
    </source>
</evidence>
<dbReference type="AlphaFoldDB" id="A0A437ANE3"/>
<feature type="transmembrane region" description="Helical" evidence="1">
    <location>
        <begin position="12"/>
        <end position="34"/>
    </location>
</feature>
<reference evidence="2 3" key="1">
    <citation type="submission" date="2018-10" db="EMBL/GenBank/DDBJ databases">
        <title>Draft genome sequence of the microsporidian Tubulinosema ratisbonensis.</title>
        <authorList>
            <person name="Polonais V."/>
            <person name="Peyretaillade E."/>
            <person name="Niehus S."/>
            <person name="Wawrzyniak I."/>
            <person name="Franchet A."/>
            <person name="Gaspin C."/>
            <person name="Reichstadt M."/>
            <person name="Belser C."/>
            <person name="Labadie K."/>
            <person name="Delbac F."/>
            <person name="Ferrandon D."/>
        </authorList>
    </citation>
    <scope>NUCLEOTIDE SEQUENCE [LARGE SCALE GENOMIC DNA]</scope>
    <source>
        <strain evidence="2 3">Franzen</strain>
    </source>
</reference>
<dbReference type="SUPFAM" id="SSF50370">
    <property type="entry name" value="Ricin B-like lectins"/>
    <property type="match status" value="1"/>
</dbReference>
<proteinExistence type="predicted"/>
<sequence length="186" mass="22157">MFLNFDFFRKFYLKTILKMMMILFISFTVSLIPLNENVVISLVNFPDWEITVEQGYPLVRKIEQKARMLEDVSIARIFNINKEYQIDYNGYSLFSNPKDEEIKAKFFDVGDKGFYFQIFISEKGQLIQSYGKCLERGKWNNVKKGYELISKECGNNAWQFWEIRRVPIVIKDNNELNAQVFIHNTR</sequence>
<gene>
    <name evidence="2" type="ORF">TUBRATIS_008570</name>
</gene>
<comment type="caution">
    <text evidence="2">The sequence shown here is derived from an EMBL/GenBank/DDBJ whole genome shotgun (WGS) entry which is preliminary data.</text>
</comment>
<dbReference type="InterPro" id="IPR035992">
    <property type="entry name" value="Ricin_B-like_lectins"/>
</dbReference>
<dbReference type="OrthoDB" id="10376954at2759"/>
<keyword evidence="1" id="KW-0472">Membrane</keyword>
<accession>A0A437ANE3</accession>
<keyword evidence="1" id="KW-0812">Transmembrane</keyword>
<evidence type="ECO:0000313" key="2">
    <source>
        <dbReference type="EMBL" id="RVD92629.1"/>
    </source>
</evidence>
<dbReference type="EMBL" id="RCSS01000172">
    <property type="protein sequence ID" value="RVD92629.1"/>
    <property type="molecule type" value="Genomic_DNA"/>
</dbReference>